<proteinExistence type="inferred from homology"/>
<dbReference type="Gene3D" id="3.40.50.720">
    <property type="entry name" value="NAD(P)-binding Rossmann-like Domain"/>
    <property type="match status" value="1"/>
</dbReference>
<feature type="domain" description="NAD(P)-binding" evidence="2">
    <location>
        <begin position="11"/>
        <end position="219"/>
    </location>
</feature>
<gene>
    <name evidence="3" type="ORF">F5050DRAFT_1008490</name>
</gene>
<comment type="caution">
    <text evidence="3">The sequence shown here is derived from an EMBL/GenBank/DDBJ whole genome shotgun (WGS) entry which is preliminary data.</text>
</comment>
<evidence type="ECO:0000256" key="1">
    <source>
        <dbReference type="ARBA" id="ARBA00038376"/>
    </source>
</evidence>
<reference evidence="3" key="1">
    <citation type="submission" date="2022-08" db="EMBL/GenBank/DDBJ databases">
        <authorList>
            <consortium name="DOE Joint Genome Institute"/>
            <person name="Min B."/>
            <person name="Riley R."/>
            <person name="Sierra-Patev S."/>
            <person name="Naranjo-Ortiz M."/>
            <person name="Looney B."/>
            <person name="Konkel Z."/>
            <person name="Slot J.C."/>
            <person name="Sakamoto Y."/>
            <person name="Steenwyk J.L."/>
            <person name="Rokas A."/>
            <person name="Carro J."/>
            <person name="Camarero S."/>
            <person name="Ferreira P."/>
            <person name="Molpeceres G."/>
            <person name="Ruiz-Duenas F.J."/>
            <person name="Serrano A."/>
            <person name="Henrissat B."/>
            <person name="Drula E."/>
            <person name="Hughes K.W."/>
            <person name="Mata J.L."/>
            <person name="Ishikawa N.K."/>
            <person name="Vargas-Isla R."/>
            <person name="Ushijima S."/>
            <person name="Smith C.A."/>
            <person name="Ahrendt S."/>
            <person name="Andreopoulos W."/>
            <person name="He G."/>
            <person name="Labutti K."/>
            <person name="Lipzen A."/>
            <person name="Ng V."/>
            <person name="Sandor L."/>
            <person name="Barry K."/>
            <person name="Martinez A.T."/>
            <person name="Xiao Y."/>
            <person name="Gibbons J.G."/>
            <person name="Terashima K."/>
            <person name="Hibbett D.S."/>
            <person name="Grigoriev I.V."/>
        </authorList>
    </citation>
    <scope>NUCLEOTIDE SEQUENCE</scope>
    <source>
        <strain evidence="3">TFB10827</strain>
    </source>
</reference>
<dbReference type="InterPro" id="IPR036291">
    <property type="entry name" value="NAD(P)-bd_dom_sf"/>
</dbReference>
<sequence>MTGMPQITLFGATGPTGKAVIREALRRGYTIVVFARSPDKLDTELRFSGKIKIIQGTLDSYSAILSCLRNSTAVFILLTPSDGFPRWAGGSSSSLTVTYGYHNIIRAMSELGVKRLIGIGTPSYAEPQDGFNLGLAVTVPLLKLVAPRVFEDVVEAGRLLKGLGDDTNIDWTWLRVSLLYDGPAPRNEKYKLGFTGEGGRIALPSLSREELSKALLDEMEERKWVRGMPFCWT</sequence>
<keyword evidence="4" id="KW-1185">Reference proteome</keyword>
<name>A0ABQ8QU10_9AGAR</name>
<evidence type="ECO:0000313" key="4">
    <source>
        <dbReference type="Proteomes" id="UP001163828"/>
    </source>
</evidence>
<organism evidence="3 4">
    <name type="scientific">Lentinula boryana</name>
    <dbReference type="NCBI Taxonomy" id="40481"/>
    <lineage>
        <taxon>Eukaryota</taxon>
        <taxon>Fungi</taxon>
        <taxon>Dikarya</taxon>
        <taxon>Basidiomycota</taxon>
        <taxon>Agaricomycotina</taxon>
        <taxon>Agaricomycetes</taxon>
        <taxon>Agaricomycetidae</taxon>
        <taxon>Agaricales</taxon>
        <taxon>Marasmiineae</taxon>
        <taxon>Omphalotaceae</taxon>
        <taxon>Lentinula</taxon>
    </lineage>
</organism>
<protein>
    <recommendedName>
        <fullName evidence="2">NAD(P)-binding domain-containing protein</fullName>
    </recommendedName>
</protein>
<evidence type="ECO:0000313" key="3">
    <source>
        <dbReference type="EMBL" id="KAJ4002005.1"/>
    </source>
</evidence>
<dbReference type="InterPro" id="IPR051606">
    <property type="entry name" value="Polyketide_Oxido-like"/>
</dbReference>
<dbReference type="PANTHER" id="PTHR43355">
    <property type="entry name" value="FLAVIN REDUCTASE (NADPH)"/>
    <property type="match status" value="1"/>
</dbReference>
<evidence type="ECO:0000259" key="2">
    <source>
        <dbReference type="Pfam" id="PF13460"/>
    </source>
</evidence>
<dbReference type="PANTHER" id="PTHR43355:SF2">
    <property type="entry name" value="FLAVIN REDUCTASE (NADPH)"/>
    <property type="match status" value="1"/>
</dbReference>
<dbReference type="InterPro" id="IPR016040">
    <property type="entry name" value="NAD(P)-bd_dom"/>
</dbReference>
<dbReference type="EMBL" id="MU790505">
    <property type="protein sequence ID" value="KAJ4002005.1"/>
    <property type="molecule type" value="Genomic_DNA"/>
</dbReference>
<comment type="similarity">
    <text evidence="1">Belongs to the avfA family.</text>
</comment>
<accession>A0ABQ8QU10</accession>
<dbReference type="Pfam" id="PF13460">
    <property type="entry name" value="NAD_binding_10"/>
    <property type="match status" value="1"/>
</dbReference>
<dbReference type="SUPFAM" id="SSF51735">
    <property type="entry name" value="NAD(P)-binding Rossmann-fold domains"/>
    <property type="match status" value="1"/>
</dbReference>
<dbReference type="Proteomes" id="UP001163828">
    <property type="component" value="Unassembled WGS sequence"/>
</dbReference>